<dbReference type="GO" id="GO:0005770">
    <property type="term" value="C:late endosome"/>
    <property type="evidence" value="ECO:0007669"/>
    <property type="project" value="TreeGrafter"/>
</dbReference>
<dbReference type="InterPro" id="IPR045111">
    <property type="entry name" value="Vps41/Vps8"/>
</dbReference>
<sequence length="205" mass="23705">MCKHFIDWCLNQSDILEANTSDVNPIYSYSSSNKKLMTEICLLRLHPSCLDLNYAVRLCWTNNLLDAYLHLYTDILMDFETPFRDLVQYLLNSLNDESEEYDPNRIEKYGNCLLVLLRSAFAGESFCHQSLPSPLHQDVPLKVFNLVLSESFLNVKCPPVCYRNVKYPVLHLLLHYNAIDFLNLLTLSASDEFFEKGQLGGIKRI</sequence>
<feature type="domain" description="Vacuolar protein sorting-associated protein 8 central" evidence="1">
    <location>
        <begin position="28"/>
        <end position="186"/>
    </location>
</feature>
<organism evidence="2">
    <name type="scientific">Schistosoma japonicum</name>
    <name type="common">Blood fluke</name>
    <dbReference type="NCBI Taxonomy" id="6182"/>
    <lineage>
        <taxon>Eukaryota</taxon>
        <taxon>Metazoa</taxon>
        <taxon>Spiralia</taxon>
        <taxon>Lophotrochozoa</taxon>
        <taxon>Platyhelminthes</taxon>
        <taxon>Trematoda</taxon>
        <taxon>Digenea</taxon>
        <taxon>Strigeidida</taxon>
        <taxon>Schistosomatoidea</taxon>
        <taxon>Schistosomatidae</taxon>
        <taxon>Schistosoma</taxon>
    </lineage>
</organism>
<dbReference type="GO" id="GO:0034058">
    <property type="term" value="P:endosomal vesicle fusion"/>
    <property type="evidence" value="ECO:0007669"/>
    <property type="project" value="TreeGrafter"/>
</dbReference>
<dbReference type="EMBL" id="AY814643">
    <property type="protein sequence ID" value="AAW26375.1"/>
    <property type="molecule type" value="mRNA"/>
</dbReference>
<name>Q5DCT1_SCHJA</name>
<dbReference type="Pfam" id="PF12816">
    <property type="entry name" value="TPR_Vps8"/>
    <property type="match status" value="1"/>
</dbReference>
<protein>
    <submittedName>
        <fullName evidence="2">SJCHGC03598 protein</fullName>
    </submittedName>
</protein>
<evidence type="ECO:0000259" key="1">
    <source>
        <dbReference type="Pfam" id="PF12816"/>
    </source>
</evidence>
<dbReference type="GO" id="GO:0006623">
    <property type="term" value="P:protein targeting to vacuole"/>
    <property type="evidence" value="ECO:0007669"/>
    <property type="project" value="InterPro"/>
</dbReference>
<dbReference type="GO" id="GO:0030897">
    <property type="term" value="C:HOPS complex"/>
    <property type="evidence" value="ECO:0007669"/>
    <property type="project" value="TreeGrafter"/>
</dbReference>
<reference evidence="2" key="2">
    <citation type="journal article" date="2006" name="PLoS Pathog.">
        <title>New perspectives on host-parasite interplay by comparative transcriptomic and proteomic analyses of Schistosoma japonicum.</title>
        <authorList>
            <person name="Liu F."/>
            <person name="Lu J."/>
            <person name="Hu W."/>
            <person name="Wang S.Y."/>
            <person name="Cui S.J."/>
            <person name="Chi M."/>
            <person name="Yan Q."/>
            <person name="Wang X.R."/>
            <person name="Song H.D."/>
            <person name="Xu X.N."/>
            <person name="Wang J.J."/>
            <person name="Zhang X.L."/>
            <person name="Zhang X."/>
            <person name="Wang Z.Q."/>
            <person name="Xue C.L."/>
            <person name="Brindley P.J."/>
            <person name="McManus D.P."/>
            <person name="Yang P.Y."/>
            <person name="Feng Z."/>
            <person name="Chen Z."/>
            <person name="Han Z.G."/>
        </authorList>
    </citation>
    <scope>NUCLEOTIDE SEQUENCE</scope>
</reference>
<reference evidence="2" key="1">
    <citation type="submission" date="2004-11" db="EMBL/GenBank/DDBJ databases">
        <title>The full-length cDNA sequences of Schistosoma japonicum genes.</title>
        <authorList>
            <person name="Han Z."/>
        </authorList>
    </citation>
    <scope>NUCLEOTIDE SEQUENCE</scope>
</reference>
<accession>Q5DCT1</accession>
<proteinExistence type="evidence at transcript level"/>
<dbReference type="PANTHER" id="PTHR12616:SF8">
    <property type="entry name" value="VACUOLAR PROTEIN SORTING-ASSOCIATED PROTEIN 8 HOMOLOG"/>
    <property type="match status" value="1"/>
</dbReference>
<dbReference type="InterPro" id="IPR025941">
    <property type="entry name" value="Vps8_central_dom"/>
</dbReference>
<dbReference type="PANTHER" id="PTHR12616">
    <property type="entry name" value="VACUOLAR PROTEIN SORTING VPS41"/>
    <property type="match status" value="1"/>
</dbReference>
<evidence type="ECO:0000313" key="2">
    <source>
        <dbReference type="EMBL" id="AAW26375.1"/>
    </source>
</evidence>
<dbReference type="AlphaFoldDB" id="Q5DCT1"/>